<evidence type="ECO:0000256" key="2">
    <source>
        <dbReference type="ARBA" id="ARBA00008533"/>
    </source>
</evidence>
<feature type="domain" description="Helicase ATP-binding" evidence="16">
    <location>
        <begin position="26"/>
        <end position="177"/>
    </location>
</feature>
<evidence type="ECO:0000256" key="3">
    <source>
        <dbReference type="ARBA" id="ARBA00022490"/>
    </source>
</evidence>
<organism evidence="18 19">
    <name type="scientific">Phormidesmis priestleyi</name>
    <dbReference type="NCBI Taxonomy" id="268141"/>
    <lineage>
        <taxon>Bacteria</taxon>
        <taxon>Bacillati</taxon>
        <taxon>Cyanobacteriota</taxon>
        <taxon>Cyanophyceae</taxon>
        <taxon>Leptolyngbyales</taxon>
        <taxon>Leptolyngbyaceae</taxon>
        <taxon>Phormidesmis</taxon>
    </lineage>
</organism>
<dbReference type="InterPro" id="IPR027417">
    <property type="entry name" value="P-loop_NTPase"/>
</dbReference>
<evidence type="ECO:0000256" key="10">
    <source>
        <dbReference type="ARBA" id="ARBA00026033"/>
    </source>
</evidence>
<dbReference type="Pfam" id="PF02151">
    <property type="entry name" value="UVR"/>
    <property type="match status" value="1"/>
</dbReference>
<dbReference type="HAMAP" id="MF_00204">
    <property type="entry name" value="UvrB"/>
    <property type="match status" value="1"/>
</dbReference>
<reference evidence="18 19" key="2">
    <citation type="submission" date="2018-06" db="EMBL/GenBank/DDBJ databases">
        <title>Metagenomic assembly of (sub)arctic Cyanobacteria and their associated microbiome from non-axenic cultures.</title>
        <authorList>
            <person name="Baurain D."/>
        </authorList>
    </citation>
    <scope>NUCLEOTIDE SEQUENCE [LARGE SCALE GENOMIC DNA]</scope>
    <source>
        <strain evidence="18">ULC027bin1</strain>
    </source>
</reference>
<evidence type="ECO:0000259" key="16">
    <source>
        <dbReference type="PROSITE" id="PS51192"/>
    </source>
</evidence>
<dbReference type="Pfam" id="PF17757">
    <property type="entry name" value="UvrB_inter"/>
    <property type="match status" value="1"/>
</dbReference>
<dbReference type="InterPro" id="IPR014001">
    <property type="entry name" value="Helicase_ATP-bd"/>
</dbReference>
<feature type="binding site" evidence="12">
    <location>
        <begin position="39"/>
        <end position="46"/>
    </location>
    <ligand>
        <name>ATP</name>
        <dbReference type="ChEBI" id="CHEBI:30616"/>
    </ligand>
</feature>
<dbReference type="GO" id="GO:0009380">
    <property type="term" value="C:excinuclease repair complex"/>
    <property type="evidence" value="ECO:0007669"/>
    <property type="project" value="InterPro"/>
</dbReference>
<dbReference type="Pfam" id="PF12344">
    <property type="entry name" value="UvrB"/>
    <property type="match status" value="1"/>
</dbReference>
<dbReference type="Pfam" id="PF00271">
    <property type="entry name" value="Helicase_C"/>
    <property type="match status" value="1"/>
</dbReference>
<dbReference type="InterPro" id="IPR004807">
    <property type="entry name" value="UvrB"/>
</dbReference>
<dbReference type="GO" id="GO:0016887">
    <property type="term" value="F:ATP hydrolysis activity"/>
    <property type="evidence" value="ECO:0007669"/>
    <property type="project" value="InterPro"/>
</dbReference>
<dbReference type="EMBL" id="QBMP01000092">
    <property type="protein sequence ID" value="PZO55532.1"/>
    <property type="molecule type" value="Genomic_DNA"/>
</dbReference>
<comment type="subcellular location">
    <subcellularLocation>
        <location evidence="1 12 13">Cytoplasm</location>
    </subcellularLocation>
</comment>
<dbReference type="SUPFAM" id="SSF46600">
    <property type="entry name" value="C-terminal UvrC-binding domain of UvrB"/>
    <property type="match status" value="1"/>
</dbReference>
<dbReference type="InterPro" id="IPR041471">
    <property type="entry name" value="UvrB_inter"/>
</dbReference>
<name>A0A2W4XHA0_9CYAN</name>
<dbReference type="GO" id="GO:0005524">
    <property type="term" value="F:ATP binding"/>
    <property type="evidence" value="ECO:0007669"/>
    <property type="project" value="UniProtKB-UniRule"/>
</dbReference>
<keyword evidence="6 12" id="KW-0228">DNA excision</keyword>
<keyword evidence="9 12" id="KW-0234">DNA repair</keyword>
<dbReference type="PROSITE" id="PS50151">
    <property type="entry name" value="UVR"/>
    <property type="match status" value="1"/>
</dbReference>
<dbReference type="GO" id="GO:0005737">
    <property type="term" value="C:cytoplasm"/>
    <property type="evidence" value="ECO:0007669"/>
    <property type="project" value="UniProtKB-SubCell"/>
</dbReference>
<dbReference type="PANTHER" id="PTHR24029">
    <property type="entry name" value="UVRABC SYSTEM PROTEIN B"/>
    <property type="match status" value="1"/>
</dbReference>
<dbReference type="Pfam" id="PF04851">
    <property type="entry name" value="ResIII"/>
    <property type="match status" value="1"/>
</dbReference>
<dbReference type="SMART" id="SM00487">
    <property type="entry name" value="DEXDc"/>
    <property type="match status" value="1"/>
</dbReference>
<evidence type="ECO:0000256" key="7">
    <source>
        <dbReference type="ARBA" id="ARBA00022840"/>
    </source>
</evidence>
<evidence type="ECO:0000256" key="6">
    <source>
        <dbReference type="ARBA" id="ARBA00022769"/>
    </source>
</evidence>
<dbReference type="CDD" id="cd18790">
    <property type="entry name" value="SF2_C_UvrB"/>
    <property type="match status" value="1"/>
</dbReference>
<keyword evidence="12 13" id="KW-0742">SOS response</keyword>
<dbReference type="InterPro" id="IPR024759">
    <property type="entry name" value="UvrB_YAD/RRR_dom"/>
</dbReference>
<evidence type="ECO:0000313" key="18">
    <source>
        <dbReference type="EMBL" id="PZO55532.1"/>
    </source>
</evidence>
<feature type="region of interest" description="Disordered" evidence="14">
    <location>
        <begin position="665"/>
        <end position="684"/>
    </location>
</feature>
<dbReference type="SUPFAM" id="SSF52540">
    <property type="entry name" value="P-loop containing nucleoside triphosphate hydrolases"/>
    <property type="match status" value="2"/>
</dbReference>
<gene>
    <name evidence="12" type="primary">uvrB</name>
    <name evidence="18" type="ORF">DCF15_10285</name>
</gene>
<dbReference type="PROSITE" id="PS51194">
    <property type="entry name" value="HELICASE_CTER"/>
    <property type="match status" value="1"/>
</dbReference>
<dbReference type="PANTHER" id="PTHR24029:SF0">
    <property type="entry name" value="UVRABC SYSTEM PROTEIN B"/>
    <property type="match status" value="1"/>
</dbReference>
<protein>
    <recommendedName>
        <fullName evidence="11 12">UvrABC system protein B</fullName>
        <shortName evidence="12">Protein UvrB</shortName>
    </recommendedName>
    <alternativeName>
        <fullName evidence="12">Excinuclease ABC subunit B</fullName>
    </alternativeName>
</protein>
<dbReference type="InterPro" id="IPR001650">
    <property type="entry name" value="Helicase_C-like"/>
</dbReference>
<comment type="similarity">
    <text evidence="2 12 13">Belongs to the UvrB family.</text>
</comment>
<accession>A0A2W4XHA0</accession>
<dbReference type="CDD" id="cd17916">
    <property type="entry name" value="DEXHc_UvrB"/>
    <property type="match status" value="1"/>
</dbReference>
<evidence type="ECO:0000259" key="15">
    <source>
        <dbReference type="PROSITE" id="PS50151"/>
    </source>
</evidence>
<keyword evidence="3 12" id="KW-0963">Cytoplasm</keyword>
<evidence type="ECO:0000256" key="11">
    <source>
        <dbReference type="ARBA" id="ARBA00029504"/>
    </source>
</evidence>
<evidence type="ECO:0000259" key="17">
    <source>
        <dbReference type="PROSITE" id="PS51194"/>
    </source>
</evidence>
<comment type="subunit">
    <text evidence="10 12 13">Forms a heterotetramer with UvrA during the search for lesions. Interacts with UvrC in an incision complex.</text>
</comment>
<evidence type="ECO:0000256" key="13">
    <source>
        <dbReference type="RuleBase" id="RU003587"/>
    </source>
</evidence>
<dbReference type="Gene3D" id="3.40.50.300">
    <property type="entry name" value="P-loop containing nucleotide triphosphate hydrolases"/>
    <property type="match status" value="3"/>
</dbReference>
<dbReference type="PROSITE" id="PS51192">
    <property type="entry name" value="HELICASE_ATP_BIND_1"/>
    <property type="match status" value="1"/>
</dbReference>
<dbReference type="GO" id="GO:0003677">
    <property type="term" value="F:DNA binding"/>
    <property type="evidence" value="ECO:0007669"/>
    <property type="project" value="UniProtKB-UniRule"/>
</dbReference>
<feature type="short sequence motif" description="Beta-hairpin" evidence="12">
    <location>
        <begin position="92"/>
        <end position="115"/>
    </location>
</feature>
<dbReference type="Proteomes" id="UP000249794">
    <property type="component" value="Unassembled WGS sequence"/>
</dbReference>
<evidence type="ECO:0000256" key="14">
    <source>
        <dbReference type="SAM" id="MobiDB-lite"/>
    </source>
</evidence>
<evidence type="ECO:0000313" key="19">
    <source>
        <dbReference type="Proteomes" id="UP000249794"/>
    </source>
</evidence>
<feature type="domain" description="UVR" evidence="15">
    <location>
        <begin position="628"/>
        <end position="663"/>
    </location>
</feature>
<evidence type="ECO:0000256" key="5">
    <source>
        <dbReference type="ARBA" id="ARBA00022763"/>
    </source>
</evidence>
<dbReference type="NCBIfam" id="NF003673">
    <property type="entry name" value="PRK05298.1"/>
    <property type="match status" value="1"/>
</dbReference>
<dbReference type="InterPro" id="IPR001943">
    <property type="entry name" value="UVR_dom"/>
</dbReference>
<dbReference type="STRING" id="1850361.GCA_001650195_00224"/>
<feature type="domain" description="Helicase C-terminal" evidence="17">
    <location>
        <begin position="431"/>
        <end position="585"/>
    </location>
</feature>
<dbReference type="AlphaFoldDB" id="A0A2W4XHA0"/>
<dbReference type="Gene3D" id="4.10.860.10">
    <property type="entry name" value="UVR domain"/>
    <property type="match status" value="1"/>
</dbReference>
<sequence length="684" mass="77762">MSKKFDIQAPFEPAGDQPKAIEQLVKNLKAQQEYQTLLGATGTGKTHTIARTIDAIGKPTLLLAHNKTLAAQLCNELREFFPDNSVEYFISYYDYYQPEAYIPVTDTYIQKTASINDEIDMLRHSATRSLFERKDVIVVASISCIYGLGIPSEYLNASIPLRVGAETNQRQVLRDLASVQYTRNDLEMGRGRFRVKGDVLEIGPAYEDRIIRVEFFGDEIDAIRYVDPVTGATLQSMDALNIYPARHFVTPDDKLEAACQGIRTELKEQLAFLESNGKLLEAQRLEQRTRYDLEMLEEVGYCNGVENYTRHLAGRLPGAPPECLLDYFPHDDWLLAVDESHVTVPQLRAMYNGDQARKKVLIDHGFRLPSAADNRPLKSEEFWEKVNQCIFVSATPGEWELELSKGNIVEQIIRPTGVLDPIIDVRPTEGQIDDLLGEVRDRAAKQERTLVTTLTKRMAEDLTDYLHEHGVKVRYLHSEIHSIERIEIIQDLRNGVFDVLIGVNLLREGLDLPEVSLVAILDADKEGFLRAQRSLIQTIGRAARHIEGRAILYGDNMTQSMEKAIEETDRRRAIQHAHNQANGIEPKPIIRRNSNSILSFLDVSRRLNNEELEQAYDNSDDLPLEDIPMLIGQLETKMKAAAKNLEFEEASTYRDRIKHLRDRLLGKHRSPFKQAQDADRVASE</sequence>
<proteinExistence type="inferred from homology"/>
<comment type="function">
    <text evidence="12">The UvrABC repair system catalyzes the recognition and processing of DNA lesions. A damage recognition complex composed of 2 UvrA and 2 UvrB subunits scans DNA for abnormalities. Upon binding of the UvrA(2)B(2) complex to a putative damaged site, the DNA wraps around one UvrB monomer. DNA wrap is dependent on ATP binding by UvrB and probably causes local melting of the DNA helix, facilitating insertion of UvrB beta-hairpin between the DNA strands. Then UvrB probes one DNA strand for the presence of a lesion. If a lesion is found the UvrA subunits dissociate and the UvrB-DNA preincision complex is formed. This complex is subsequently bound by UvrC and the second UvrB is released. If no lesion is found, the DNA wraps around the other UvrB subunit that will check the other stand for damage.</text>
</comment>
<evidence type="ECO:0000256" key="12">
    <source>
        <dbReference type="HAMAP-Rule" id="MF_00204"/>
    </source>
</evidence>
<keyword evidence="7 12" id="KW-0067">ATP-binding</keyword>
<dbReference type="GO" id="GO:0009432">
    <property type="term" value="P:SOS response"/>
    <property type="evidence" value="ECO:0007669"/>
    <property type="project" value="UniProtKB-UniRule"/>
</dbReference>
<keyword evidence="8 12" id="KW-0267">Excision nuclease</keyword>
<evidence type="ECO:0000256" key="1">
    <source>
        <dbReference type="ARBA" id="ARBA00004496"/>
    </source>
</evidence>
<dbReference type="GO" id="GO:0006289">
    <property type="term" value="P:nucleotide-excision repair"/>
    <property type="evidence" value="ECO:0007669"/>
    <property type="project" value="UniProtKB-UniRule"/>
</dbReference>
<comment type="caution">
    <text evidence="18">The sequence shown here is derived from an EMBL/GenBank/DDBJ whole genome shotgun (WGS) entry which is preliminary data.</text>
</comment>
<dbReference type="NCBIfam" id="TIGR00631">
    <property type="entry name" value="uvrb"/>
    <property type="match status" value="1"/>
</dbReference>
<comment type="domain">
    <text evidence="12">The beta-hairpin motif is involved in DNA binding.</text>
</comment>
<dbReference type="SMART" id="SM00490">
    <property type="entry name" value="HELICc"/>
    <property type="match status" value="1"/>
</dbReference>
<evidence type="ECO:0000256" key="8">
    <source>
        <dbReference type="ARBA" id="ARBA00022881"/>
    </source>
</evidence>
<keyword evidence="4 12" id="KW-0547">Nucleotide-binding</keyword>
<dbReference type="GO" id="GO:0009381">
    <property type="term" value="F:excinuclease ABC activity"/>
    <property type="evidence" value="ECO:0007669"/>
    <property type="project" value="UniProtKB-UniRule"/>
</dbReference>
<evidence type="ECO:0000256" key="9">
    <source>
        <dbReference type="ARBA" id="ARBA00023204"/>
    </source>
</evidence>
<reference evidence="19" key="1">
    <citation type="submission" date="2018-04" db="EMBL/GenBank/DDBJ databases">
        <authorList>
            <person name="Cornet L."/>
        </authorList>
    </citation>
    <scope>NUCLEOTIDE SEQUENCE [LARGE SCALE GENOMIC DNA]</scope>
</reference>
<dbReference type="InterPro" id="IPR036876">
    <property type="entry name" value="UVR_dom_sf"/>
</dbReference>
<dbReference type="InterPro" id="IPR006935">
    <property type="entry name" value="Helicase/UvrB_N"/>
</dbReference>
<keyword evidence="5 12" id="KW-0227">DNA damage</keyword>
<evidence type="ECO:0000256" key="4">
    <source>
        <dbReference type="ARBA" id="ARBA00022741"/>
    </source>
</evidence>